<dbReference type="AlphaFoldDB" id="E6MJ54"/>
<protein>
    <recommendedName>
        <fullName evidence="1">FAD dependent oxidoreductase domain-containing protein</fullName>
    </recommendedName>
</protein>
<dbReference type="PANTHER" id="PTHR42720">
    <property type="entry name" value="GLYCEROL-3-PHOSPHATE DEHYDROGENASE"/>
    <property type="match status" value="1"/>
</dbReference>
<dbReference type="STRING" id="887929.HMP0721_2039"/>
<keyword evidence="3" id="KW-1185">Reference proteome</keyword>
<feature type="domain" description="FAD dependent oxidoreductase" evidence="1">
    <location>
        <begin position="2"/>
        <end position="133"/>
    </location>
</feature>
<dbReference type="Gene3D" id="3.30.9.10">
    <property type="entry name" value="D-Amino Acid Oxidase, subunit A, domain 2"/>
    <property type="match status" value="1"/>
</dbReference>
<dbReference type="InterPro" id="IPR006076">
    <property type="entry name" value="FAD-dep_OxRdtase"/>
</dbReference>
<organism evidence="2 3">
    <name type="scientific">Pseudoramibacter alactolyticus ATCC 23263</name>
    <dbReference type="NCBI Taxonomy" id="887929"/>
    <lineage>
        <taxon>Bacteria</taxon>
        <taxon>Bacillati</taxon>
        <taxon>Bacillota</taxon>
        <taxon>Clostridia</taxon>
        <taxon>Eubacteriales</taxon>
        <taxon>Eubacteriaceae</taxon>
        <taxon>Pseudoramibacter</taxon>
    </lineage>
</organism>
<name>E6MJ54_9FIRM</name>
<proteinExistence type="predicted"/>
<evidence type="ECO:0000313" key="2">
    <source>
        <dbReference type="EMBL" id="EFV00874.1"/>
    </source>
</evidence>
<dbReference type="PANTHER" id="PTHR42720:SF1">
    <property type="entry name" value="GLYCEROL 3-PHOSPHATE OXIDASE"/>
    <property type="match status" value="1"/>
</dbReference>
<evidence type="ECO:0000259" key="1">
    <source>
        <dbReference type="Pfam" id="PF01266"/>
    </source>
</evidence>
<evidence type="ECO:0000313" key="3">
    <source>
        <dbReference type="Proteomes" id="UP000004754"/>
    </source>
</evidence>
<gene>
    <name evidence="2" type="ORF">HMP0721_2039</name>
</gene>
<comment type="caution">
    <text evidence="2">The sequence shown here is derived from an EMBL/GenBank/DDBJ whole genome shotgun (WGS) entry which is preliminary data.</text>
</comment>
<accession>E6MJ54</accession>
<dbReference type="Proteomes" id="UP000004754">
    <property type="component" value="Unassembled WGS sequence"/>
</dbReference>
<dbReference type="Pfam" id="PF01266">
    <property type="entry name" value="DAO"/>
    <property type="match status" value="1"/>
</dbReference>
<dbReference type="HOGENOM" id="CLU_1853471_0_0_9"/>
<dbReference type="InterPro" id="IPR036188">
    <property type="entry name" value="FAD/NAD-bd_sf"/>
</dbReference>
<dbReference type="eggNOG" id="COG0579">
    <property type="taxonomic scope" value="Bacteria"/>
</dbReference>
<sequence>MLMENQDDVCMETSKANSSMIHSGYNIDGTKLKGQLCLRANTQVYDKVCRELNVDFRHTGPVFAGFNDEHLKTMKAEVENAEKNGLKGVRIVGHDEMMALEPNINPDVKYGLHDPNSGTVNPFDWIMAYSRKCGDEWR</sequence>
<dbReference type="SUPFAM" id="SSF51905">
    <property type="entry name" value="FAD/NAD(P)-binding domain"/>
    <property type="match status" value="1"/>
</dbReference>
<dbReference type="EMBL" id="AEQN01000026">
    <property type="protein sequence ID" value="EFV00874.1"/>
    <property type="molecule type" value="Genomic_DNA"/>
</dbReference>
<dbReference type="InterPro" id="IPR052745">
    <property type="entry name" value="G3P_Oxidase/Oxidoreductase"/>
</dbReference>
<dbReference type="Gene3D" id="3.50.50.60">
    <property type="entry name" value="FAD/NAD(P)-binding domain"/>
    <property type="match status" value="1"/>
</dbReference>
<reference evidence="2 3" key="1">
    <citation type="submission" date="2010-12" db="EMBL/GenBank/DDBJ databases">
        <authorList>
            <person name="Muzny D."/>
            <person name="Qin X."/>
            <person name="Deng J."/>
            <person name="Jiang H."/>
            <person name="Liu Y."/>
            <person name="Qu J."/>
            <person name="Song X.-Z."/>
            <person name="Zhang L."/>
            <person name="Thornton R."/>
            <person name="Coyle M."/>
            <person name="Francisco L."/>
            <person name="Jackson L."/>
            <person name="Javaid M."/>
            <person name="Korchina V."/>
            <person name="Kovar C."/>
            <person name="Mata R."/>
            <person name="Mathew T."/>
            <person name="Ngo R."/>
            <person name="Nguyen L."/>
            <person name="Nguyen N."/>
            <person name="Okwuonu G."/>
            <person name="Ongeri F."/>
            <person name="Pham C."/>
            <person name="Simmons D."/>
            <person name="Wilczek-Boney K."/>
            <person name="Hale W."/>
            <person name="Jakkamsetti A."/>
            <person name="Pham P."/>
            <person name="Ruth R."/>
            <person name="San Lucas F."/>
            <person name="Warren J."/>
            <person name="Zhang J."/>
            <person name="Zhao Z."/>
            <person name="Zhou C."/>
            <person name="Zhu D."/>
            <person name="Lee S."/>
            <person name="Bess C."/>
            <person name="Blankenburg K."/>
            <person name="Forbes L."/>
            <person name="Fu Q."/>
            <person name="Gubbala S."/>
            <person name="Hirani K."/>
            <person name="Jayaseelan J.C."/>
            <person name="Lara F."/>
            <person name="Munidasa M."/>
            <person name="Palculict T."/>
            <person name="Patil S."/>
            <person name="Pu L.-L."/>
            <person name="Saada N."/>
            <person name="Tang L."/>
            <person name="Weissenberger G."/>
            <person name="Zhu Y."/>
            <person name="Hemphill L."/>
            <person name="Shang Y."/>
            <person name="Youmans B."/>
            <person name="Ayvaz T."/>
            <person name="Ross M."/>
            <person name="Santibanez J."/>
            <person name="Aqrawi P."/>
            <person name="Gross S."/>
            <person name="Joshi V."/>
            <person name="Fowler G."/>
            <person name="Nazareth L."/>
            <person name="Reid J."/>
            <person name="Worley K."/>
            <person name="Petrosino J."/>
            <person name="Highlander S."/>
            <person name="Gibbs R."/>
        </authorList>
    </citation>
    <scope>NUCLEOTIDE SEQUENCE [LARGE SCALE GENOMIC DNA]</scope>
    <source>
        <strain evidence="2 3">ATCC 23263</strain>
    </source>
</reference>